<feature type="non-terminal residue" evidence="7">
    <location>
        <position position="193"/>
    </location>
</feature>
<keyword evidence="8" id="KW-1185">Reference proteome</keyword>
<dbReference type="SMART" id="SM00112">
    <property type="entry name" value="CA"/>
    <property type="match status" value="2"/>
</dbReference>
<dbReference type="AlphaFoldDB" id="A0A7L4AUF6"/>
<dbReference type="PANTHER" id="PTHR24026">
    <property type="entry name" value="FAT ATYPICAL CADHERIN-RELATED"/>
    <property type="match status" value="1"/>
</dbReference>
<gene>
    <name evidence="7" type="primary">Dchs2_0</name>
    <name evidence="7" type="ORF">PHASIM_R06355</name>
</gene>
<feature type="non-terminal residue" evidence="7">
    <location>
        <position position="1"/>
    </location>
</feature>
<evidence type="ECO:0000313" key="8">
    <source>
        <dbReference type="Proteomes" id="UP000556165"/>
    </source>
</evidence>
<evidence type="ECO:0000313" key="7">
    <source>
        <dbReference type="EMBL" id="NXW28330.1"/>
    </source>
</evidence>
<dbReference type="SUPFAM" id="SSF49313">
    <property type="entry name" value="Cadherin-like"/>
    <property type="match status" value="2"/>
</dbReference>
<evidence type="ECO:0000256" key="4">
    <source>
        <dbReference type="ARBA" id="ARBA00023136"/>
    </source>
</evidence>
<evidence type="ECO:0000256" key="3">
    <source>
        <dbReference type="ARBA" id="ARBA00022989"/>
    </source>
</evidence>
<feature type="domain" description="Cadherin" evidence="6">
    <location>
        <begin position="97"/>
        <end position="193"/>
    </location>
</feature>
<dbReference type="Gene3D" id="2.60.40.60">
    <property type="entry name" value="Cadherins"/>
    <property type="match status" value="2"/>
</dbReference>
<evidence type="ECO:0000256" key="2">
    <source>
        <dbReference type="ARBA" id="ARBA00022692"/>
    </source>
</evidence>
<dbReference type="EMBL" id="VZZW01000115">
    <property type="protein sequence ID" value="NXW28330.1"/>
    <property type="molecule type" value="Genomic_DNA"/>
</dbReference>
<dbReference type="FunFam" id="2.60.40.60:FF:000015">
    <property type="entry name" value="FAT atypical cadherin 1"/>
    <property type="match status" value="1"/>
</dbReference>
<dbReference type="GO" id="GO:0007156">
    <property type="term" value="P:homophilic cell adhesion via plasma membrane adhesion molecules"/>
    <property type="evidence" value="ECO:0007669"/>
    <property type="project" value="InterPro"/>
</dbReference>
<accession>A0A7L4AUF6</accession>
<dbReference type="InterPro" id="IPR015919">
    <property type="entry name" value="Cadherin-like_sf"/>
</dbReference>
<dbReference type="InterPro" id="IPR002126">
    <property type="entry name" value="Cadherin-like_dom"/>
</dbReference>
<dbReference type="GO" id="GO:0005886">
    <property type="term" value="C:plasma membrane"/>
    <property type="evidence" value="ECO:0007669"/>
    <property type="project" value="UniProtKB-SubCell"/>
</dbReference>
<dbReference type="CDD" id="cd11304">
    <property type="entry name" value="Cadherin_repeat"/>
    <property type="match status" value="2"/>
</dbReference>
<dbReference type="GO" id="GO:0005509">
    <property type="term" value="F:calcium ion binding"/>
    <property type="evidence" value="ECO:0007669"/>
    <property type="project" value="UniProtKB-UniRule"/>
</dbReference>
<name>A0A7L4AUF6_9CHAR</name>
<sequence>YQPAPLSEKMLPDTFVVQISVLYKVPVIYSIVSGDEKEYFIISSSTGIIRTRKNLKLEDFPVIFNVRATDSSDANIFNQVSVTVEVIDVNDFPPVFPSSLVEARLEENLPPTQIVQLKAQDNDTGRNGFLTYGILSGDRLKFRIDEATGILYSTASFDYEEEPREYQIVIYAEDDGIPEKKRGYCTVIIKITD</sequence>
<dbReference type="PROSITE" id="PS50268">
    <property type="entry name" value="CADHERIN_2"/>
    <property type="match status" value="2"/>
</dbReference>
<comment type="subcellular location">
    <subcellularLocation>
        <location evidence="1">Membrane</location>
    </subcellularLocation>
</comment>
<evidence type="ECO:0000259" key="6">
    <source>
        <dbReference type="PROSITE" id="PS50268"/>
    </source>
</evidence>
<keyword evidence="2" id="KW-0812">Transmembrane</keyword>
<keyword evidence="3" id="KW-1133">Transmembrane helix</keyword>
<feature type="domain" description="Cadherin" evidence="6">
    <location>
        <begin position="27"/>
        <end position="96"/>
    </location>
</feature>
<dbReference type="PANTHER" id="PTHR24026:SF126">
    <property type="entry name" value="PROTOCADHERIN FAT 4"/>
    <property type="match status" value="1"/>
</dbReference>
<dbReference type="Proteomes" id="UP000556165">
    <property type="component" value="Unassembled WGS sequence"/>
</dbReference>
<keyword evidence="4" id="KW-0472">Membrane</keyword>
<evidence type="ECO:0000256" key="1">
    <source>
        <dbReference type="ARBA" id="ARBA00004370"/>
    </source>
</evidence>
<organism evidence="7 8">
    <name type="scientific">Phaetusa simplex</name>
    <name type="common">large-billed tern</name>
    <dbReference type="NCBI Taxonomy" id="297813"/>
    <lineage>
        <taxon>Eukaryota</taxon>
        <taxon>Metazoa</taxon>
        <taxon>Chordata</taxon>
        <taxon>Craniata</taxon>
        <taxon>Vertebrata</taxon>
        <taxon>Euteleostomi</taxon>
        <taxon>Archelosauria</taxon>
        <taxon>Archosauria</taxon>
        <taxon>Dinosauria</taxon>
        <taxon>Saurischia</taxon>
        <taxon>Theropoda</taxon>
        <taxon>Coelurosauria</taxon>
        <taxon>Aves</taxon>
        <taxon>Neognathae</taxon>
        <taxon>Neoaves</taxon>
        <taxon>Charadriiformes</taxon>
        <taxon>Laridae</taxon>
        <taxon>Phaetusa</taxon>
    </lineage>
</organism>
<keyword evidence="5" id="KW-0106">Calcium</keyword>
<proteinExistence type="predicted"/>
<evidence type="ECO:0000256" key="5">
    <source>
        <dbReference type="PROSITE-ProRule" id="PRU00043"/>
    </source>
</evidence>
<dbReference type="PRINTS" id="PR00205">
    <property type="entry name" value="CADHERIN"/>
</dbReference>
<protein>
    <submittedName>
        <fullName evidence="7">PCD23 protein</fullName>
    </submittedName>
</protein>
<dbReference type="Pfam" id="PF00028">
    <property type="entry name" value="Cadherin"/>
    <property type="match status" value="1"/>
</dbReference>
<comment type="caution">
    <text evidence="7">The sequence shown here is derived from an EMBL/GenBank/DDBJ whole genome shotgun (WGS) entry which is preliminary data.</text>
</comment>
<reference evidence="7 8" key="1">
    <citation type="submission" date="2019-09" db="EMBL/GenBank/DDBJ databases">
        <title>Bird 10,000 Genomes (B10K) Project - Family phase.</title>
        <authorList>
            <person name="Zhang G."/>
        </authorList>
    </citation>
    <scope>NUCLEOTIDE SEQUENCE [LARGE SCALE GENOMIC DNA]</scope>
    <source>
        <strain evidence="7">B10K-DU-009-16</strain>
        <tissue evidence="7">Muscle</tissue>
    </source>
</reference>